<gene>
    <name evidence="2" type="ORF">PR048_023746</name>
</gene>
<feature type="domain" description="DUF7869" evidence="1">
    <location>
        <begin position="249"/>
        <end position="309"/>
    </location>
</feature>
<comment type="caution">
    <text evidence="2">The sequence shown here is derived from an EMBL/GenBank/DDBJ whole genome shotgun (WGS) entry which is preliminary data.</text>
</comment>
<evidence type="ECO:0000313" key="2">
    <source>
        <dbReference type="EMBL" id="KAJ8875844.1"/>
    </source>
</evidence>
<dbReference type="EMBL" id="JARBHB010000009">
    <property type="protein sequence ID" value="KAJ8875844.1"/>
    <property type="molecule type" value="Genomic_DNA"/>
</dbReference>
<protein>
    <recommendedName>
        <fullName evidence="1">DUF7869 domain-containing protein</fullName>
    </recommendedName>
</protein>
<dbReference type="PANTHER" id="PTHR34415:SF1">
    <property type="entry name" value="INTEGRASE CATALYTIC DOMAIN-CONTAINING PROTEIN"/>
    <property type="match status" value="1"/>
</dbReference>
<dbReference type="Pfam" id="PF25273">
    <property type="entry name" value="DUF7869"/>
    <property type="match status" value="1"/>
</dbReference>
<organism evidence="2 3">
    <name type="scientific">Dryococelus australis</name>
    <dbReference type="NCBI Taxonomy" id="614101"/>
    <lineage>
        <taxon>Eukaryota</taxon>
        <taxon>Metazoa</taxon>
        <taxon>Ecdysozoa</taxon>
        <taxon>Arthropoda</taxon>
        <taxon>Hexapoda</taxon>
        <taxon>Insecta</taxon>
        <taxon>Pterygota</taxon>
        <taxon>Neoptera</taxon>
        <taxon>Polyneoptera</taxon>
        <taxon>Phasmatodea</taxon>
        <taxon>Verophasmatodea</taxon>
        <taxon>Anareolatae</taxon>
        <taxon>Phasmatidae</taxon>
        <taxon>Eurycanthinae</taxon>
        <taxon>Dryococelus</taxon>
    </lineage>
</organism>
<accession>A0ABQ9GV50</accession>
<dbReference type="PANTHER" id="PTHR34415">
    <property type="entry name" value="INTEGRASE CATALYTIC DOMAIN-CONTAINING PROTEIN"/>
    <property type="match status" value="1"/>
</dbReference>
<proteinExistence type="predicted"/>
<evidence type="ECO:0000259" key="1">
    <source>
        <dbReference type="Pfam" id="PF25273"/>
    </source>
</evidence>
<name>A0ABQ9GV50_9NEOP</name>
<reference evidence="2 3" key="1">
    <citation type="submission" date="2023-02" db="EMBL/GenBank/DDBJ databases">
        <title>LHISI_Scaffold_Assembly.</title>
        <authorList>
            <person name="Stuart O.P."/>
            <person name="Cleave R."/>
            <person name="Magrath M.J.L."/>
            <person name="Mikheyev A.S."/>
        </authorList>
    </citation>
    <scope>NUCLEOTIDE SEQUENCE [LARGE SCALE GENOMIC DNA]</scope>
    <source>
        <strain evidence="2">Daus_M_001</strain>
        <tissue evidence="2">Leg muscle</tissue>
    </source>
</reference>
<dbReference type="Proteomes" id="UP001159363">
    <property type="component" value="Chromosome 8"/>
</dbReference>
<dbReference type="InterPro" id="IPR057191">
    <property type="entry name" value="DUF7869"/>
</dbReference>
<keyword evidence="3" id="KW-1185">Reference proteome</keyword>
<sequence>MELTCSEYWDMEMAMGASGGQTPCMLSAYNMQKTWATNSIDTYFPDFIYCTASIGGHHAATISAIPTHIRRFLTFWSDIGQPHSTMTSTETRRPEMKGPFSSVRVLGPYKRYIVQYSAEFSTSGKSPKDQRGKHHNRPMNHSMHVYSLRDNRGQKYLPESLTISKMHEMFLNTYHVTVPYKRGKGLKQKNKVHLLKAEAFRKKKKIFRRQGQAGNIGETVFQCSHIMKEIEGKGSNGVTSMMLTHINSNKNLWITFDNCCGQNKNQTMVHFLFTFVHCFHVFKTVTYLFSVRGHSHLPNDQDFSHLLTKGNDTLNLSNYQKEVRKKPSLFSVVNMHYHDFVNTKADTDDYFLNLPKPPLKIKSARMLYITEKDFDARVRDTSWTMADMHSSEETYASSIRFTILVCNTSPNCTSEEERSSTADAIYETRK</sequence>
<evidence type="ECO:0000313" key="3">
    <source>
        <dbReference type="Proteomes" id="UP001159363"/>
    </source>
</evidence>